<evidence type="ECO:0000256" key="1">
    <source>
        <dbReference type="SAM" id="MobiDB-lite"/>
    </source>
</evidence>
<accession>A0A699IYZ0</accession>
<gene>
    <name evidence="2" type="ORF">Tci_570069</name>
</gene>
<proteinExistence type="predicted"/>
<organism evidence="2">
    <name type="scientific">Tanacetum cinerariifolium</name>
    <name type="common">Dalmatian daisy</name>
    <name type="synonym">Chrysanthemum cinerariifolium</name>
    <dbReference type="NCBI Taxonomy" id="118510"/>
    <lineage>
        <taxon>Eukaryota</taxon>
        <taxon>Viridiplantae</taxon>
        <taxon>Streptophyta</taxon>
        <taxon>Embryophyta</taxon>
        <taxon>Tracheophyta</taxon>
        <taxon>Spermatophyta</taxon>
        <taxon>Magnoliopsida</taxon>
        <taxon>eudicotyledons</taxon>
        <taxon>Gunneridae</taxon>
        <taxon>Pentapetalae</taxon>
        <taxon>asterids</taxon>
        <taxon>campanulids</taxon>
        <taxon>Asterales</taxon>
        <taxon>Asteraceae</taxon>
        <taxon>Asteroideae</taxon>
        <taxon>Anthemideae</taxon>
        <taxon>Anthemidinae</taxon>
        <taxon>Tanacetum</taxon>
    </lineage>
</organism>
<protein>
    <submittedName>
        <fullName evidence="2">Zinc finger, CCHC-type</fullName>
    </submittedName>
</protein>
<dbReference type="AlphaFoldDB" id="A0A699IYZ0"/>
<dbReference type="EMBL" id="BKCJ010350897">
    <property type="protein sequence ID" value="GEZ98096.1"/>
    <property type="molecule type" value="Genomic_DNA"/>
</dbReference>
<feature type="region of interest" description="Disordered" evidence="1">
    <location>
        <begin position="38"/>
        <end position="58"/>
    </location>
</feature>
<reference evidence="2" key="1">
    <citation type="journal article" date="2019" name="Sci. Rep.">
        <title>Draft genome of Tanacetum cinerariifolium, the natural source of mosquito coil.</title>
        <authorList>
            <person name="Yamashiro T."/>
            <person name="Shiraishi A."/>
            <person name="Satake H."/>
            <person name="Nakayama K."/>
        </authorList>
    </citation>
    <scope>NUCLEOTIDE SEQUENCE</scope>
</reference>
<name>A0A699IYZ0_TANCI</name>
<comment type="caution">
    <text evidence="2">The sequence shown here is derived from an EMBL/GenBank/DDBJ whole genome shotgun (WGS) entry which is preliminary data.</text>
</comment>
<sequence length="152" mass="17464">MIVALSVESPTQVFGKKSMVAMEIIIELAAGECHWPATRPAQPQQQEQANEKEEADGRWGQLETWMTRQEQRSDWTYAHTVRQMQYLSMRDHLDPHMQIDPFPGREADYPPIGYTRPMPPGYDYRYNTAPVDFICLIPVLLISLLCSDSHGL</sequence>
<evidence type="ECO:0000313" key="2">
    <source>
        <dbReference type="EMBL" id="GEZ98096.1"/>
    </source>
</evidence>
<feature type="compositionally biased region" description="Low complexity" evidence="1">
    <location>
        <begin position="38"/>
        <end position="48"/>
    </location>
</feature>